<accession>A0A7C1MHB1</accession>
<dbReference type="GO" id="GO:0003677">
    <property type="term" value="F:DNA binding"/>
    <property type="evidence" value="ECO:0007669"/>
    <property type="project" value="UniProtKB-KW"/>
</dbReference>
<sequence length="33" mass="3487">MNKAKLAEEVSGKTGLTKKVTQNVIDAVIETIG</sequence>
<dbReference type="AlphaFoldDB" id="A0A7C1MHB1"/>
<gene>
    <name evidence="1" type="ORF">ENH69_00980</name>
</gene>
<dbReference type="EMBL" id="DRFT01000069">
    <property type="protein sequence ID" value="HDZ49774.1"/>
    <property type="molecule type" value="Genomic_DNA"/>
</dbReference>
<protein>
    <submittedName>
        <fullName evidence="1">DNA-binding protein</fullName>
    </submittedName>
</protein>
<name>A0A7C1MHB1_UNCAE</name>
<keyword evidence="1" id="KW-0238">DNA-binding</keyword>
<dbReference type="GO" id="GO:0030527">
    <property type="term" value="F:structural constituent of chromatin"/>
    <property type="evidence" value="ECO:0007669"/>
    <property type="project" value="InterPro"/>
</dbReference>
<dbReference type="Pfam" id="PF00216">
    <property type="entry name" value="Bac_DNA_binding"/>
    <property type="match status" value="1"/>
</dbReference>
<dbReference type="Proteomes" id="UP000885667">
    <property type="component" value="Unassembled WGS sequence"/>
</dbReference>
<comment type="caution">
    <text evidence="1">The sequence shown here is derived from an EMBL/GenBank/DDBJ whole genome shotgun (WGS) entry which is preliminary data.</text>
</comment>
<dbReference type="InterPro" id="IPR010992">
    <property type="entry name" value="IHF-like_DNA-bd_dom_sf"/>
</dbReference>
<reference evidence="1" key="1">
    <citation type="journal article" date="2020" name="mSystems">
        <title>Genome- and Community-Level Interaction Insights into Carbon Utilization and Element Cycling Functions of Hydrothermarchaeota in Hydrothermal Sediment.</title>
        <authorList>
            <person name="Zhou Z."/>
            <person name="Liu Y."/>
            <person name="Xu W."/>
            <person name="Pan J."/>
            <person name="Luo Z.H."/>
            <person name="Li M."/>
        </authorList>
    </citation>
    <scope>NUCLEOTIDE SEQUENCE [LARGE SCALE GENOMIC DNA]</scope>
    <source>
        <strain evidence="1">HyVt-329</strain>
    </source>
</reference>
<evidence type="ECO:0000313" key="1">
    <source>
        <dbReference type="EMBL" id="HDZ49774.1"/>
    </source>
</evidence>
<dbReference type="InterPro" id="IPR000119">
    <property type="entry name" value="Hist_DNA-bd"/>
</dbReference>
<proteinExistence type="predicted"/>
<organism evidence="1">
    <name type="scientific">Aerophobetes bacterium</name>
    <dbReference type="NCBI Taxonomy" id="2030807"/>
    <lineage>
        <taxon>Bacteria</taxon>
        <taxon>Candidatus Aerophobota</taxon>
    </lineage>
</organism>
<feature type="non-terminal residue" evidence="1">
    <location>
        <position position="33"/>
    </location>
</feature>
<dbReference type="Gene3D" id="4.10.520.10">
    <property type="entry name" value="IHF-like DNA-binding proteins"/>
    <property type="match status" value="1"/>
</dbReference>
<dbReference type="SUPFAM" id="SSF47729">
    <property type="entry name" value="IHF-like DNA-binding proteins"/>
    <property type="match status" value="1"/>
</dbReference>